<gene>
    <name evidence="1" type="ORF">ElyMa_005423900</name>
</gene>
<protein>
    <submittedName>
        <fullName evidence="1">Pol polyprotein</fullName>
    </submittedName>
</protein>
<sequence length="135" mass="14728">MQPPSGEAVRISGDAVVNVRDDKQTVTLPLVVVEKGGPPLLGRDWLRALGINLGLNIINHDCPQTLELVPESYGSVFKSSADCLRGTKVKLYTEPGAIPKFCRARQPLYALREAIKEALSRLQRNGTIAPVEHSE</sequence>
<accession>A0AAV4ELF1</accession>
<dbReference type="PANTHER" id="PTHR37984">
    <property type="entry name" value="PROTEIN CBG26694"/>
    <property type="match status" value="1"/>
</dbReference>
<dbReference type="Proteomes" id="UP000762676">
    <property type="component" value="Unassembled WGS sequence"/>
</dbReference>
<evidence type="ECO:0000313" key="1">
    <source>
        <dbReference type="EMBL" id="GFR61086.1"/>
    </source>
</evidence>
<evidence type="ECO:0000313" key="2">
    <source>
        <dbReference type="Proteomes" id="UP000762676"/>
    </source>
</evidence>
<reference evidence="1 2" key="1">
    <citation type="journal article" date="2021" name="Elife">
        <title>Chloroplast acquisition without the gene transfer in kleptoplastic sea slugs, Plakobranchus ocellatus.</title>
        <authorList>
            <person name="Maeda T."/>
            <person name="Takahashi S."/>
            <person name="Yoshida T."/>
            <person name="Shimamura S."/>
            <person name="Takaki Y."/>
            <person name="Nagai Y."/>
            <person name="Toyoda A."/>
            <person name="Suzuki Y."/>
            <person name="Arimoto A."/>
            <person name="Ishii H."/>
            <person name="Satoh N."/>
            <person name="Nishiyama T."/>
            <person name="Hasebe M."/>
            <person name="Maruyama T."/>
            <person name="Minagawa J."/>
            <person name="Obokata J."/>
            <person name="Shigenobu S."/>
        </authorList>
    </citation>
    <scope>NUCLEOTIDE SEQUENCE [LARGE SCALE GENOMIC DNA]</scope>
</reference>
<proteinExistence type="predicted"/>
<name>A0AAV4ELF1_9GAST</name>
<organism evidence="1 2">
    <name type="scientific">Elysia marginata</name>
    <dbReference type="NCBI Taxonomy" id="1093978"/>
    <lineage>
        <taxon>Eukaryota</taxon>
        <taxon>Metazoa</taxon>
        <taxon>Spiralia</taxon>
        <taxon>Lophotrochozoa</taxon>
        <taxon>Mollusca</taxon>
        <taxon>Gastropoda</taxon>
        <taxon>Heterobranchia</taxon>
        <taxon>Euthyneura</taxon>
        <taxon>Panpulmonata</taxon>
        <taxon>Sacoglossa</taxon>
        <taxon>Placobranchoidea</taxon>
        <taxon>Plakobranchidae</taxon>
        <taxon>Elysia</taxon>
    </lineage>
</organism>
<comment type="caution">
    <text evidence="1">The sequence shown here is derived from an EMBL/GenBank/DDBJ whole genome shotgun (WGS) entry which is preliminary data.</text>
</comment>
<dbReference type="InterPro" id="IPR050951">
    <property type="entry name" value="Retrovirus_Pol_polyprotein"/>
</dbReference>
<dbReference type="PANTHER" id="PTHR37984:SF13">
    <property type="entry name" value="RIBONUCLEASE H"/>
    <property type="match status" value="1"/>
</dbReference>
<dbReference type="AlphaFoldDB" id="A0AAV4ELF1"/>
<keyword evidence="2" id="KW-1185">Reference proteome</keyword>
<dbReference type="EMBL" id="BMAT01010806">
    <property type="protein sequence ID" value="GFR61086.1"/>
    <property type="molecule type" value="Genomic_DNA"/>
</dbReference>